<evidence type="ECO:0000313" key="10">
    <source>
        <dbReference type="Proteomes" id="UP000224634"/>
    </source>
</evidence>
<accession>A0A2B7Y286</accession>
<evidence type="ECO:0000256" key="1">
    <source>
        <dbReference type="ARBA" id="ARBA00004123"/>
    </source>
</evidence>
<dbReference type="PANTHER" id="PTHR46469">
    <property type="entry name" value="TRANSCRIPTION INITIATION FACTOR TFIID SUBUNIT 8"/>
    <property type="match status" value="1"/>
</dbReference>
<keyword evidence="5" id="KW-0804">Transcription</keyword>
<keyword evidence="4" id="KW-0805">Transcription regulation</keyword>
<dbReference type="STRING" id="1447883.A0A2B7Y286"/>
<keyword evidence="10" id="KW-1185">Reference proteome</keyword>
<name>A0A2B7Y286_POLH7</name>
<protein>
    <recommendedName>
        <fullName evidence="3">Transcription initiation factor TFIID subunit 8</fullName>
    </recommendedName>
</protein>
<dbReference type="EMBL" id="PDNA01000087">
    <property type="protein sequence ID" value="PGH14972.1"/>
    <property type="molecule type" value="Genomic_DNA"/>
</dbReference>
<dbReference type="CDD" id="cd08049">
    <property type="entry name" value="TAF8"/>
    <property type="match status" value="1"/>
</dbReference>
<evidence type="ECO:0000256" key="7">
    <source>
        <dbReference type="SAM" id="MobiDB-lite"/>
    </source>
</evidence>
<feature type="region of interest" description="Disordered" evidence="7">
    <location>
        <begin position="1"/>
        <end position="63"/>
    </location>
</feature>
<dbReference type="InterPro" id="IPR009072">
    <property type="entry name" value="Histone-fold"/>
</dbReference>
<dbReference type="InterPro" id="IPR037818">
    <property type="entry name" value="TAF8"/>
</dbReference>
<evidence type="ECO:0000256" key="4">
    <source>
        <dbReference type="ARBA" id="ARBA00023015"/>
    </source>
</evidence>
<evidence type="ECO:0000256" key="6">
    <source>
        <dbReference type="ARBA" id="ARBA00023242"/>
    </source>
</evidence>
<comment type="caution">
    <text evidence="9">The sequence shown here is derived from an EMBL/GenBank/DDBJ whole genome shotgun (WGS) entry which is preliminary data.</text>
</comment>
<dbReference type="InterPro" id="IPR019473">
    <property type="entry name" value="TFIID_su8_C"/>
</dbReference>
<dbReference type="GO" id="GO:0046982">
    <property type="term" value="F:protein heterodimerization activity"/>
    <property type="evidence" value="ECO:0007669"/>
    <property type="project" value="InterPro"/>
</dbReference>
<keyword evidence="6" id="KW-0539">Nucleus</keyword>
<comment type="subcellular location">
    <subcellularLocation>
        <location evidence="1">Nucleus</location>
    </subcellularLocation>
</comment>
<comment type="similarity">
    <text evidence="2">Belongs to the TAF8 family.</text>
</comment>
<evidence type="ECO:0000259" key="8">
    <source>
        <dbReference type="Pfam" id="PF10406"/>
    </source>
</evidence>
<feature type="compositionally biased region" description="Basic and acidic residues" evidence="7">
    <location>
        <begin position="23"/>
        <end position="38"/>
    </location>
</feature>
<dbReference type="AlphaFoldDB" id="A0A2B7Y286"/>
<evidence type="ECO:0000256" key="3">
    <source>
        <dbReference type="ARBA" id="ARBA00017307"/>
    </source>
</evidence>
<gene>
    <name evidence="9" type="ORF">AJ80_05735</name>
</gene>
<dbReference type="GO" id="GO:0005669">
    <property type="term" value="C:transcription factor TFIID complex"/>
    <property type="evidence" value="ECO:0007669"/>
    <property type="project" value="InterPro"/>
</dbReference>
<dbReference type="GO" id="GO:0006367">
    <property type="term" value="P:transcription initiation at RNA polymerase II promoter"/>
    <property type="evidence" value="ECO:0007669"/>
    <property type="project" value="TreeGrafter"/>
</dbReference>
<evidence type="ECO:0000256" key="5">
    <source>
        <dbReference type="ARBA" id="ARBA00023163"/>
    </source>
</evidence>
<dbReference type="OrthoDB" id="2193813at2759"/>
<organism evidence="9 10">
    <name type="scientific">Polytolypa hystricis (strain UAMH7299)</name>
    <dbReference type="NCBI Taxonomy" id="1447883"/>
    <lineage>
        <taxon>Eukaryota</taxon>
        <taxon>Fungi</taxon>
        <taxon>Dikarya</taxon>
        <taxon>Ascomycota</taxon>
        <taxon>Pezizomycotina</taxon>
        <taxon>Eurotiomycetes</taxon>
        <taxon>Eurotiomycetidae</taxon>
        <taxon>Onygenales</taxon>
        <taxon>Onygenales incertae sedis</taxon>
        <taxon>Polytolypa</taxon>
    </lineage>
</organism>
<evidence type="ECO:0000313" key="9">
    <source>
        <dbReference type="EMBL" id="PGH14972.1"/>
    </source>
</evidence>
<dbReference type="Pfam" id="PF10406">
    <property type="entry name" value="TAF8_C"/>
    <property type="match status" value="1"/>
</dbReference>
<feature type="compositionally biased region" description="Basic residues" evidence="7">
    <location>
        <begin position="39"/>
        <end position="51"/>
    </location>
</feature>
<evidence type="ECO:0000256" key="2">
    <source>
        <dbReference type="ARBA" id="ARBA00008767"/>
    </source>
</evidence>
<dbReference type="CDD" id="cd00076">
    <property type="entry name" value="HFD_SF"/>
    <property type="match status" value="1"/>
</dbReference>
<proteinExistence type="inferred from homology"/>
<sequence>MPPLTTPAASSPLKRPSPPPAHDQLKQHQHPEPEEHSPKRQRRRYHHHHSLKSPVLTGLVDPALSHDPDADTLLKLSIGQALNDEGFTHADPLALESFRNHIEDEIINFLSFIRQSMNSCRRIQPIPQDFEHALRCRGISTDSLRPHLTSRRSPIHLLPTPPPEEPEPTSHLPFLGPELIAHDTTSYIPKHFPSFPSKHTYQETPVFTRRQLDPRKVREQATEEGRLGEEALRKLARAAKTSHPSFNEQRDKKLWARRNENMESMFEKALTAFSKKAALAAAAEKKDNTANVDTAAGDLIFQDAIGRKATVADSGAAVSLLKSPSKIDLGPIVNCDRTYWRKPAAAEVRNAERKSADVKDAAVIKVEH</sequence>
<dbReference type="Proteomes" id="UP000224634">
    <property type="component" value="Unassembled WGS sequence"/>
</dbReference>
<dbReference type="PANTHER" id="PTHR46469:SF1">
    <property type="entry name" value="TRANSCRIPTION INITIATION FACTOR TFIID SUBUNIT 8"/>
    <property type="match status" value="1"/>
</dbReference>
<dbReference type="Gene3D" id="1.10.20.10">
    <property type="entry name" value="Histone, subunit A"/>
    <property type="match status" value="1"/>
</dbReference>
<feature type="domain" description="Transcription factor TFIID subunit 8 C-terminal" evidence="8">
    <location>
        <begin position="187"/>
        <end position="235"/>
    </location>
</feature>
<reference evidence="9 10" key="1">
    <citation type="submission" date="2017-10" db="EMBL/GenBank/DDBJ databases">
        <title>Comparative genomics in systemic dimorphic fungi from Ajellomycetaceae.</title>
        <authorList>
            <person name="Munoz J.F."/>
            <person name="Mcewen J.G."/>
            <person name="Clay O.K."/>
            <person name="Cuomo C.A."/>
        </authorList>
    </citation>
    <scope>NUCLEOTIDE SEQUENCE [LARGE SCALE GENOMIC DNA]</scope>
    <source>
        <strain evidence="9 10">UAMH7299</strain>
    </source>
</reference>